<evidence type="ECO:0000256" key="2">
    <source>
        <dbReference type="ARBA" id="ARBA00022491"/>
    </source>
</evidence>
<evidence type="ECO:0000256" key="6">
    <source>
        <dbReference type="ARBA" id="ARBA00023163"/>
    </source>
</evidence>
<dbReference type="RefSeq" id="WP_008563511.1">
    <property type="nucleotide sequence ID" value="NZ_BSKQ01000002.1"/>
</dbReference>
<dbReference type="PANTHER" id="PTHR33202">
    <property type="entry name" value="ZINC UPTAKE REGULATION PROTEIN"/>
    <property type="match status" value="1"/>
</dbReference>
<dbReference type="InterPro" id="IPR036388">
    <property type="entry name" value="WH-like_DNA-bd_sf"/>
</dbReference>
<organism evidence="8 9">
    <name type="scientific">Phaeobacter italicus</name>
    <dbReference type="NCBI Taxonomy" id="481446"/>
    <lineage>
        <taxon>Bacteria</taxon>
        <taxon>Pseudomonadati</taxon>
        <taxon>Pseudomonadota</taxon>
        <taxon>Alphaproteobacteria</taxon>
        <taxon>Rhodobacterales</taxon>
        <taxon>Roseobacteraceae</taxon>
        <taxon>Phaeobacter</taxon>
    </lineage>
</organism>
<evidence type="ECO:0000256" key="4">
    <source>
        <dbReference type="ARBA" id="ARBA00023015"/>
    </source>
</evidence>
<keyword evidence="7" id="KW-0479">Metal-binding</keyword>
<dbReference type="SUPFAM" id="SSF46785">
    <property type="entry name" value="Winged helix' DNA-binding domain"/>
    <property type="match status" value="1"/>
</dbReference>
<gene>
    <name evidence="8" type="primary">zur</name>
    <name evidence="8" type="ORF">NIT7321_00263</name>
</gene>
<dbReference type="InterPro" id="IPR036390">
    <property type="entry name" value="WH_DNA-bd_sf"/>
</dbReference>
<keyword evidence="3 7" id="KW-0862">Zinc</keyword>
<comment type="similarity">
    <text evidence="1">Belongs to the Fur family.</text>
</comment>
<dbReference type="Proteomes" id="UP000043764">
    <property type="component" value="Unassembled WGS sequence"/>
</dbReference>
<dbReference type="EMBL" id="CVRL01000003">
    <property type="protein sequence ID" value="CRL09433.1"/>
    <property type="molecule type" value="Genomic_DNA"/>
</dbReference>
<dbReference type="InterPro" id="IPR043135">
    <property type="entry name" value="Fur_C"/>
</dbReference>
<keyword evidence="4" id="KW-0805">Transcription regulation</keyword>
<dbReference type="GO" id="GO:0003700">
    <property type="term" value="F:DNA-binding transcription factor activity"/>
    <property type="evidence" value="ECO:0007669"/>
    <property type="project" value="InterPro"/>
</dbReference>
<dbReference type="Gene3D" id="3.30.1490.190">
    <property type="match status" value="1"/>
</dbReference>
<dbReference type="GO" id="GO:0008270">
    <property type="term" value="F:zinc ion binding"/>
    <property type="evidence" value="ECO:0007669"/>
    <property type="project" value="TreeGrafter"/>
</dbReference>
<evidence type="ECO:0000256" key="3">
    <source>
        <dbReference type="ARBA" id="ARBA00022833"/>
    </source>
</evidence>
<keyword evidence="6" id="KW-0804">Transcription</keyword>
<dbReference type="GO" id="GO:0005829">
    <property type="term" value="C:cytosol"/>
    <property type="evidence" value="ECO:0007669"/>
    <property type="project" value="TreeGrafter"/>
</dbReference>
<dbReference type="GO" id="GO:0000976">
    <property type="term" value="F:transcription cis-regulatory region binding"/>
    <property type="evidence" value="ECO:0007669"/>
    <property type="project" value="TreeGrafter"/>
</dbReference>
<feature type="binding site" evidence="7">
    <location>
        <position position="114"/>
    </location>
    <ligand>
        <name>Zn(2+)</name>
        <dbReference type="ChEBI" id="CHEBI:29105"/>
    </ligand>
</feature>
<evidence type="ECO:0000256" key="1">
    <source>
        <dbReference type="ARBA" id="ARBA00007957"/>
    </source>
</evidence>
<dbReference type="Gene3D" id="1.10.10.10">
    <property type="entry name" value="Winged helix-like DNA-binding domain superfamily/Winged helix DNA-binding domain"/>
    <property type="match status" value="1"/>
</dbReference>
<evidence type="ECO:0000256" key="7">
    <source>
        <dbReference type="PIRSR" id="PIRSR602481-1"/>
    </source>
</evidence>
<accession>A0A0H5CXU3</accession>
<keyword evidence="9" id="KW-1185">Reference proteome</keyword>
<name>A0A0H5CXU3_9RHOB</name>
<evidence type="ECO:0000313" key="9">
    <source>
        <dbReference type="Proteomes" id="UP000043764"/>
    </source>
</evidence>
<dbReference type="Pfam" id="PF01475">
    <property type="entry name" value="FUR"/>
    <property type="match status" value="1"/>
</dbReference>
<dbReference type="OrthoDB" id="9801127at2"/>
<reference evidence="8 9" key="1">
    <citation type="submission" date="2015-05" db="EMBL/GenBank/DDBJ databases">
        <authorList>
            <person name="Rodrigo-Torres Lidia"/>
            <person name="Arahal R.David."/>
        </authorList>
    </citation>
    <scope>NUCLEOTIDE SEQUENCE [LARGE SCALE GENOMIC DNA]</scope>
    <source>
        <strain evidence="8 9">CECT 7321</strain>
    </source>
</reference>
<dbReference type="GO" id="GO:0045892">
    <property type="term" value="P:negative regulation of DNA-templated transcription"/>
    <property type="evidence" value="ECO:0007669"/>
    <property type="project" value="TreeGrafter"/>
</dbReference>
<protein>
    <submittedName>
        <fullName evidence="8">Zinc uptake regulation protein</fullName>
    </submittedName>
</protein>
<dbReference type="PANTHER" id="PTHR33202:SF6">
    <property type="entry name" value="ZINC UPTAKE REGULATION PROTEIN"/>
    <property type="match status" value="1"/>
</dbReference>
<feature type="binding site" evidence="7">
    <location>
        <position position="151"/>
    </location>
    <ligand>
        <name>Zn(2+)</name>
        <dbReference type="ChEBI" id="CHEBI:29105"/>
    </ligand>
</feature>
<dbReference type="AlphaFoldDB" id="A0A0H5CXU3"/>
<comment type="cofactor">
    <cofactor evidence="7">
        <name>Zn(2+)</name>
        <dbReference type="ChEBI" id="CHEBI:29105"/>
    </cofactor>
    <text evidence="7">Binds 1 zinc ion per subunit.</text>
</comment>
<dbReference type="STRING" id="481446.NIT7645_03574"/>
<dbReference type="GO" id="GO:1900376">
    <property type="term" value="P:regulation of secondary metabolite biosynthetic process"/>
    <property type="evidence" value="ECO:0007669"/>
    <property type="project" value="TreeGrafter"/>
</dbReference>
<feature type="binding site" evidence="7">
    <location>
        <position position="154"/>
    </location>
    <ligand>
        <name>Zn(2+)</name>
        <dbReference type="ChEBI" id="CHEBI:29105"/>
    </ligand>
</feature>
<keyword evidence="2" id="KW-0678">Repressor</keyword>
<evidence type="ECO:0000313" key="8">
    <source>
        <dbReference type="EMBL" id="CRL09433.1"/>
    </source>
</evidence>
<feature type="binding site" evidence="7">
    <location>
        <position position="111"/>
    </location>
    <ligand>
        <name>Zn(2+)</name>
        <dbReference type="ChEBI" id="CHEBI:29105"/>
    </ligand>
</feature>
<dbReference type="InterPro" id="IPR002481">
    <property type="entry name" value="FUR"/>
</dbReference>
<sequence length="160" mass="17430">MDPIGFDAHDHSHCISDGIAVADAHCRANGLQFTPVRRRVLEILLEAHRALGAYDLLDVLRKEGFGSQPPIAYRALDFLVKNGFVHKIERLNAFVACCHPGERHAPLFMICRECNAVAEAPAEATQGRLGEAAREVGFQIERTVMEAEGLCPKCQPGGAA</sequence>
<keyword evidence="5" id="KW-0238">DNA-binding</keyword>
<evidence type="ECO:0000256" key="5">
    <source>
        <dbReference type="ARBA" id="ARBA00023125"/>
    </source>
</evidence>
<proteinExistence type="inferred from homology"/>